<dbReference type="InterPro" id="IPR003439">
    <property type="entry name" value="ABC_transporter-like_ATP-bd"/>
</dbReference>
<dbReference type="SMART" id="SM00382">
    <property type="entry name" value="AAA"/>
    <property type="match status" value="1"/>
</dbReference>
<accession>A0ABV5WLQ7</accession>
<dbReference type="PANTHER" id="PTHR43335">
    <property type="entry name" value="ABC TRANSPORTER, ATP-BINDING PROTEIN"/>
    <property type="match status" value="1"/>
</dbReference>
<dbReference type="RefSeq" id="WP_379951446.1">
    <property type="nucleotide sequence ID" value="NZ_JBHMAF010000189.1"/>
</dbReference>
<feature type="domain" description="ABC transporter" evidence="5">
    <location>
        <begin position="7"/>
        <end position="235"/>
    </location>
</feature>
<dbReference type="PANTHER" id="PTHR43335:SF4">
    <property type="entry name" value="ABC TRANSPORTER, ATP-BINDING PROTEIN"/>
    <property type="match status" value="1"/>
</dbReference>
<keyword evidence="3" id="KW-0547">Nucleotide-binding</keyword>
<dbReference type="EMBL" id="JBHMAF010000189">
    <property type="protein sequence ID" value="MFB9761246.1"/>
    <property type="molecule type" value="Genomic_DNA"/>
</dbReference>
<evidence type="ECO:0000256" key="1">
    <source>
        <dbReference type="ARBA" id="ARBA00005417"/>
    </source>
</evidence>
<evidence type="ECO:0000313" key="7">
    <source>
        <dbReference type="Proteomes" id="UP001589609"/>
    </source>
</evidence>
<dbReference type="Proteomes" id="UP001589609">
    <property type="component" value="Unassembled WGS sequence"/>
</dbReference>
<dbReference type="SUPFAM" id="SSF52540">
    <property type="entry name" value="P-loop containing nucleoside triphosphate hydrolases"/>
    <property type="match status" value="1"/>
</dbReference>
<dbReference type="GO" id="GO:0005524">
    <property type="term" value="F:ATP binding"/>
    <property type="evidence" value="ECO:0007669"/>
    <property type="project" value="UniProtKB-KW"/>
</dbReference>
<dbReference type="PROSITE" id="PS50893">
    <property type="entry name" value="ABC_TRANSPORTER_2"/>
    <property type="match status" value="1"/>
</dbReference>
<comment type="caution">
    <text evidence="6">The sequence shown here is derived from an EMBL/GenBank/DDBJ whole genome shotgun (WGS) entry which is preliminary data.</text>
</comment>
<dbReference type="InterPro" id="IPR027417">
    <property type="entry name" value="P-loop_NTPase"/>
</dbReference>
<evidence type="ECO:0000313" key="6">
    <source>
        <dbReference type="EMBL" id="MFB9761246.1"/>
    </source>
</evidence>
<gene>
    <name evidence="6" type="ORF">ACFFMS_23635</name>
</gene>
<protein>
    <submittedName>
        <fullName evidence="6">ABC transporter ATP-binding protein</fullName>
    </submittedName>
</protein>
<evidence type="ECO:0000256" key="2">
    <source>
        <dbReference type="ARBA" id="ARBA00022448"/>
    </source>
</evidence>
<keyword evidence="4 6" id="KW-0067">ATP-binding</keyword>
<dbReference type="Gene3D" id="3.40.50.300">
    <property type="entry name" value="P-loop containing nucleotide triphosphate hydrolases"/>
    <property type="match status" value="1"/>
</dbReference>
<dbReference type="InterPro" id="IPR017871">
    <property type="entry name" value="ABC_transporter-like_CS"/>
</dbReference>
<comment type="similarity">
    <text evidence="1">Belongs to the ABC transporter superfamily.</text>
</comment>
<sequence>MEPEIVLDVRGITKKIKNDVLVQNLSFQMKKGEIVGLLGPNGAGKTTTMKMLVGLMHITEGDAFIAGYSVRSELQQALARAGVMVEAPSFYPFFSGYDNLAYYARMAEDVDAARIDEVVHLVGLTQAIHKRVKTYSLGMKQRLGIAQALLHKPSVLILDEPTNGLDPAGIREMRNYVKHIAKEEGTAILVSSHLLAEIELMCERVIIIQNGTCIEQYSLSDMPKYTAFQVQNAERASVILAESFQLKSEDLHIEERTLIVPVSEEQIPAIVRLLVQHEINVYGIMPVKKNLEDMFLEMTGGNIIV</sequence>
<evidence type="ECO:0000256" key="3">
    <source>
        <dbReference type="ARBA" id="ARBA00022741"/>
    </source>
</evidence>
<keyword evidence="2" id="KW-0813">Transport</keyword>
<name>A0ABV5WLQ7_9BACI</name>
<reference evidence="6 7" key="1">
    <citation type="submission" date="2024-09" db="EMBL/GenBank/DDBJ databases">
        <authorList>
            <person name="Sun Q."/>
            <person name="Mori K."/>
        </authorList>
    </citation>
    <scope>NUCLEOTIDE SEQUENCE [LARGE SCALE GENOMIC DNA]</scope>
    <source>
        <strain evidence="6 7">JCM 11201</strain>
    </source>
</reference>
<proteinExistence type="inferred from homology"/>
<dbReference type="Pfam" id="PF00005">
    <property type="entry name" value="ABC_tran"/>
    <property type="match status" value="1"/>
</dbReference>
<evidence type="ECO:0000256" key="4">
    <source>
        <dbReference type="ARBA" id="ARBA00022840"/>
    </source>
</evidence>
<keyword evidence="7" id="KW-1185">Reference proteome</keyword>
<dbReference type="PROSITE" id="PS00211">
    <property type="entry name" value="ABC_TRANSPORTER_1"/>
    <property type="match status" value="1"/>
</dbReference>
<evidence type="ECO:0000259" key="5">
    <source>
        <dbReference type="PROSITE" id="PS50893"/>
    </source>
</evidence>
<dbReference type="InterPro" id="IPR003593">
    <property type="entry name" value="AAA+_ATPase"/>
</dbReference>
<organism evidence="6 7">
    <name type="scientific">Ectobacillus funiculus</name>
    <dbReference type="NCBI Taxonomy" id="137993"/>
    <lineage>
        <taxon>Bacteria</taxon>
        <taxon>Bacillati</taxon>
        <taxon>Bacillota</taxon>
        <taxon>Bacilli</taxon>
        <taxon>Bacillales</taxon>
        <taxon>Bacillaceae</taxon>
        <taxon>Ectobacillus</taxon>
    </lineage>
</organism>